<reference evidence="3 4" key="1">
    <citation type="submission" date="2019-03" db="EMBL/GenBank/DDBJ databases">
        <title>Genomic Encyclopedia of Archaeal and Bacterial Type Strains, Phase II (KMG-II): from individual species to whole genera.</title>
        <authorList>
            <person name="Goeker M."/>
        </authorList>
    </citation>
    <scope>NUCLEOTIDE SEQUENCE [LARGE SCALE GENOMIC DNA]</scope>
    <source>
        <strain evidence="3 4">ATCC 25309</strain>
    </source>
</reference>
<dbReference type="Pfam" id="PF02615">
    <property type="entry name" value="Ldh_2"/>
    <property type="match status" value="1"/>
</dbReference>
<dbReference type="InterPro" id="IPR036111">
    <property type="entry name" value="Mal/L-sulfo/L-lacto_DH-like_sf"/>
</dbReference>
<dbReference type="GO" id="GO:0016491">
    <property type="term" value="F:oxidoreductase activity"/>
    <property type="evidence" value="ECO:0007669"/>
    <property type="project" value="UniProtKB-KW"/>
</dbReference>
<dbReference type="RefSeq" id="WP_133793064.1">
    <property type="nucleotide sequence ID" value="NZ_SOCA01000001.1"/>
</dbReference>
<organism evidence="3 4">
    <name type="scientific">Prosthecobacter fusiformis</name>
    <dbReference type="NCBI Taxonomy" id="48464"/>
    <lineage>
        <taxon>Bacteria</taxon>
        <taxon>Pseudomonadati</taxon>
        <taxon>Verrucomicrobiota</taxon>
        <taxon>Verrucomicrobiia</taxon>
        <taxon>Verrucomicrobiales</taxon>
        <taxon>Verrucomicrobiaceae</taxon>
        <taxon>Prosthecobacter</taxon>
    </lineage>
</organism>
<dbReference type="PANTHER" id="PTHR11091">
    <property type="entry name" value="OXIDOREDUCTASE-RELATED"/>
    <property type="match status" value="1"/>
</dbReference>
<dbReference type="Gene3D" id="3.30.1370.60">
    <property type="entry name" value="Hypothetical oxidoreductase yiak, domain 2"/>
    <property type="match status" value="1"/>
</dbReference>
<dbReference type="OrthoDB" id="9769447at2"/>
<dbReference type="InterPro" id="IPR043144">
    <property type="entry name" value="Mal/L-sulf/L-lact_DH-like_ah"/>
</dbReference>
<name>A0A4R7SPZ5_9BACT</name>
<comment type="caution">
    <text evidence="3">The sequence shown here is derived from an EMBL/GenBank/DDBJ whole genome shotgun (WGS) entry which is preliminary data.</text>
</comment>
<comment type="similarity">
    <text evidence="1">Belongs to the LDH2/MDH2 oxidoreductase family.</text>
</comment>
<protein>
    <submittedName>
        <fullName evidence="3">L-2-hydroxycarboxylate dehydrogenase (NAD+)</fullName>
    </submittedName>
</protein>
<evidence type="ECO:0000313" key="3">
    <source>
        <dbReference type="EMBL" id="TDU81081.1"/>
    </source>
</evidence>
<dbReference type="InterPro" id="IPR003767">
    <property type="entry name" value="Malate/L-lactate_DH-like"/>
</dbReference>
<dbReference type="EMBL" id="SOCA01000001">
    <property type="protein sequence ID" value="TDU81081.1"/>
    <property type="molecule type" value="Genomic_DNA"/>
</dbReference>
<gene>
    <name evidence="3" type="ORF">EI77_00383</name>
</gene>
<evidence type="ECO:0000256" key="2">
    <source>
        <dbReference type="ARBA" id="ARBA00023002"/>
    </source>
</evidence>
<dbReference type="InterPro" id="IPR043143">
    <property type="entry name" value="Mal/L-sulf/L-lact_DH-like_NADP"/>
</dbReference>
<dbReference type="AlphaFoldDB" id="A0A4R7SPZ5"/>
<dbReference type="Proteomes" id="UP000295662">
    <property type="component" value="Unassembled WGS sequence"/>
</dbReference>
<dbReference type="Gene3D" id="1.10.1530.10">
    <property type="match status" value="1"/>
</dbReference>
<evidence type="ECO:0000313" key="4">
    <source>
        <dbReference type="Proteomes" id="UP000295662"/>
    </source>
</evidence>
<keyword evidence="2" id="KW-0560">Oxidoreductase</keyword>
<dbReference type="PANTHER" id="PTHR11091:SF0">
    <property type="entry name" value="MALATE DEHYDROGENASE"/>
    <property type="match status" value="1"/>
</dbReference>
<keyword evidence="4" id="KW-1185">Reference proteome</keyword>
<sequence length="374" mass="39436">MSTTYHVLPTAAHNDLVRAAYVHRGYTAAEAEDAARFCEMASAHGIRTHNAIKALHLDHLFGSATGGCKPGAEVKVIEKKFAASEVWDAQLKLGQSVAFSAMERCMEMADKYGIGQVSVDNAFHYLWGGGYVMDAAKKGYIAYTNCTSTLGEVVPFGGKFPVLGTNPHSWGLPTQDACGFPIVIDWATSTVAMGRVQQLKREGKPLPPGAAVDAEGNPTTDANAAQWLLPFGAHKGYGLSLLIEVMGAMIGGSLPTLRGGGAHPTIKGQPTPAGEKRTGSFYFQVIHPDAISSGLFAQGRDFNSNMKAVIDDILGHGNEGCMLPGQPEAQNAAHTAKAGGLLFSTAEVEALNEIADEVGATRFDAASLPTYDTP</sequence>
<accession>A0A4R7SPZ5</accession>
<evidence type="ECO:0000256" key="1">
    <source>
        <dbReference type="ARBA" id="ARBA00006056"/>
    </source>
</evidence>
<dbReference type="SUPFAM" id="SSF89733">
    <property type="entry name" value="L-sulfolactate dehydrogenase-like"/>
    <property type="match status" value="1"/>
</dbReference>
<proteinExistence type="inferred from homology"/>